<dbReference type="EMBL" id="FOXW01000006">
    <property type="protein sequence ID" value="SFQ38192.1"/>
    <property type="molecule type" value="Genomic_DNA"/>
</dbReference>
<dbReference type="Pfam" id="PF04304">
    <property type="entry name" value="DUF454"/>
    <property type="match status" value="1"/>
</dbReference>
<proteinExistence type="predicted"/>
<feature type="transmembrane region" description="Helical" evidence="1">
    <location>
        <begin position="77"/>
        <end position="93"/>
    </location>
</feature>
<dbReference type="PANTHER" id="PTHR35813:SF1">
    <property type="entry name" value="INNER MEMBRANE PROTEIN YBAN"/>
    <property type="match status" value="1"/>
</dbReference>
<dbReference type="PANTHER" id="PTHR35813">
    <property type="entry name" value="INNER MEMBRANE PROTEIN YBAN"/>
    <property type="match status" value="1"/>
</dbReference>
<evidence type="ECO:0000313" key="3">
    <source>
        <dbReference type="Proteomes" id="UP000199136"/>
    </source>
</evidence>
<gene>
    <name evidence="2" type="ORF">SAMN04488506_1719</name>
</gene>
<protein>
    <recommendedName>
        <fullName evidence="4">Inner membrane protein</fullName>
    </recommendedName>
</protein>
<name>A0A1I5Y1S4_9LACT</name>
<keyword evidence="3" id="KW-1185">Reference proteome</keyword>
<sequence length="128" mass="14681">MKRMLLLAIGLISFGFGSIGVLLPVLPTTPFLLLSAYCFARSSKRFDIWLKQTKLYQIYIADYMESRMIPTKRKWKILLNIYLMMSFSIYFAPLLPVKVGLTILTAGITFYLFAVIPSPPEKKSSFRV</sequence>
<feature type="transmembrane region" description="Helical" evidence="1">
    <location>
        <begin position="99"/>
        <end position="117"/>
    </location>
</feature>
<dbReference type="Proteomes" id="UP000199136">
    <property type="component" value="Unassembled WGS sequence"/>
</dbReference>
<feature type="transmembrane region" description="Helical" evidence="1">
    <location>
        <begin position="6"/>
        <end position="39"/>
    </location>
</feature>
<dbReference type="GO" id="GO:0005886">
    <property type="term" value="C:plasma membrane"/>
    <property type="evidence" value="ECO:0007669"/>
    <property type="project" value="TreeGrafter"/>
</dbReference>
<evidence type="ECO:0000313" key="2">
    <source>
        <dbReference type="EMBL" id="SFQ38192.1"/>
    </source>
</evidence>
<reference evidence="2 3" key="1">
    <citation type="submission" date="2016-10" db="EMBL/GenBank/DDBJ databases">
        <authorList>
            <person name="de Groot N.N."/>
        </authorList>
    </citation>
    <scope>NUCLEOTIDE SEQUENCE [LARGE SCALE GENOMIC DNA]</scope>
    <source>
        <strain evidence="2 3">DSM 20581</strain>
    </source>
</reference>
<dbReference type="PIRSF" id="PIRSF016789">
    <property type="entry name" value="DUF454"/>
    <property type="match status" value="1"/>
</dbReference>
<organism evidence="2 3">
    <name type="scientific">Desemzia incerta</name>
    <dbReference type="NCBI Taxonomy" id="82801"/>
    <lineage>
        <taxon>Bacteria</taxon>
        <taxon>Bacillati</taxon>
        <taxon>Bacillota</taxon>
        <taxon>Bacilli</taxon>
        <taxon>Lactobacillales</taxon>
        <taxon>Carnobacteriaceae</taxon>
        <taxon>Desemzia</taxon>
    </lineage>
</organism>
<dbReference type="InterPro" id="IPR007401">
    <property type="entry name" value="DUF454"/>
</dbReference>
<dbReference type="OrthoDB" id="5690292at2"/>
<evidence type="ECO:0008006" key="4">
    <source>
        <dbReference type="Google" id="ProtNLM"/>
    </source>
</evidence>
<evidence type="ECO:0000256" key="1">
    <source>
        <dbReference type="SAM" id="Phobius"/>
    </source>
</evidence>
<keyword evidence="1" id="KW-0812">Transmembrane</keyword>
<keyword evidence="1" id="KW-0472">Membrane</keyword>
<dbReference type="RefSeq" id="WP_092480755.1">
    <property type="nucleotide sequence ID" value="NZ_FOXW01000006.1"/>
</dbReference>
<dbReference type="AlphaFoldDB" id="A0A1I5Y1S4"/>
<keyword evidence="1" id="KW-1133">Transmembrane helix</keyword>
<accession>A0A1I5Y1S4</accession>